<evidence type="ECO:0000256" key="2">
    <source>
        <dbReference type="ARBA" id="ARBA00022670"/>
    </source>
</evidence>
<evidence type="ECO:0000256" key="5">
    <source>
        <dbReference type="ARBA" id="ARBA00022820"/>
    </source>
</evidence>
<dbReference type="PRINTS" id="PR00722">
    <property type="entry name" value="CHYMOTRYPSIN"/>
</dbReference>
<reference evidence="13" key="1">
    <citation type="submission" date="2017-01" db="EMBL/GenBank/DDBJ databases">
        <title>A deep insight into the sialotranscriptome of adult male and female Cluex tarsalis mosquitoes.</title>
        <authorList>
            <person name="Ribeiro J.M."/>
            <person name="Moreira F."/>
            <person name="Bernard K.A."/>
            <person name="Calvo E."/>
        </authorList>
    </citation>
    <scope>NUCLEOTIDE SEQUENCE</scope>
    <source>
        <strain evidence="13">Kern County</strain>
        <tissue evidence="13">Salivary glands</tissue>
    </source>
</reference>
<dbReference type="PROSITE" id="PS50240">
    <property type="entry name" value="TRYPSIN_DOM"/>
    <property type="match status" value="1"/>
</dbReference>
<dbReference type="PANTHER" id="PTHR24252">
    <property type="entry name" value="ACROSIN-RELATED"/>
    <property type="match status" value="1"/>
</dbReference>
<feature type="chain" id="PRO_5012456397" description="limulus clotting factor C" evidence="11">
    <location>
        <begin position="19"/>
        <end position="306"/>
    </location>
</feature>
<feature type="signal peptide" evidence="11">
    <location>
        <begin position="1"/>
        <end position="18"/>
    </location>
</feature>
<evidence type="ECO:0000256" key="3">
    <source>
        <dbReference type="ARBA" id="ARBA00022729"/>
    </source>
</evidence>
<dbReference type="GO" id="GO:0004252">
    <property type="term" value="F:serine-type endopeptidase activity"/>
    <property type="evidence" value="ECO:0007669"/>
    <property type="project" value="InterPro"/>
</dbReference>
<dbReference type="GO" id="GO:0042381">
    <property type="term" value="P:hemolymph coagulation"/>
    <property type="evidence" value="ECO:0007669"/>
    <property type="project" value="UniProtKB-KW"/>
</dbReference>
<dbReference type="InterPro" id="IPR009003">
    <property type="entry name" value="Peptidase_S1_PA"/>
</dbReference>
<keyword evidence="4" id="KW-0378">Hydrolase</keyword>
<evidence type="ECO:0000256" key="10">
    <source>
        <dbReference type="ARBA" id="ARBA00066707"/>
    </source>
</evidence>
<dbReference type="SUPFAM" id="SSF50494">
    <property type="entry name" value="Trypsin-like serine proteases"/>
    <property type="match status" value="1"/>
</dbReference>
<dbReference type="SMART" id="SM00020">
    <property type="entry name" value="Tryp_SPc"/>
    <property type="match status" value="1"/>
</dbReference>
<keyword evidence="5" id="KW-0353">Hemolymph clotting</keyword>
<evidence type="ECO:0000256" key="1">
    <source>
        <dbReference type="ARBA" id="ARBA00022659"/>
    </source>
</evidence>
<dbReference type="Pfam" id="PF00089">
    <property type="entry name" value="Trypsin"/>
    <property type="match status" value="1"/>
</dbReference>
<dbReference type="AlphaFoldDB" id="A0A1Q3FMH9"/>
<proteinExistence type="inferred from homology"/>
<dbReference type="CDD" id="cd00190">
    <property type="entry name" value="Tryp_SPc"/>
    <property type="match status" value="1"/>
</dbReference>
<dbReference type="InterPro" id="IPR043504">
    <property type="entry name" value="Peptidase_S1_PA_chymotrypsin"/>
</dbReference>
<name>A0A1Q3FMH9_CULTA</name>
<evidence type="ECO:0000313" key="13">
    <source>
        <dbReference type="EMBL" id="JAV28718.1"/>
    </source>
</evidence>
<dbReference type="FunFam" id="2.40.10.10:FF:000120">
    <property type="entry name" value="Putative serine protease"/>
    <property type="match status" value="1"/>
</dbReference>
<accession>A0A1Q3FMH9</accession>
<keyword evidence="3 11" id="KW-0732">Signal</keyword>
<dbReference type="InterPro" id="IPR001254">
    <property type="entry name" value="Trypsin_dom"/>
</dbReference>
<dbReference type="InterPro" id="IPR001314">
    <property type="entry name" value="Peptidase_S1A"/>
</dbReference>
<evidence type="ECO:0000259" key="12">
    <source>
        <dbReference type="PROSITE" id="PS50240"/>
    </source>
</evidence>
<keyword evidence="1" id="KW-0768">Sushi</keyword>
<dbReference type="Gene3D" id="2.40.10.10">
    <property type="entry name" value="Trypsin-like serine proteases"/>
    <property type="match status" value="2"/>
</dbReference>
<dbReference type="GO" id="GO:0006508">
    <property type="term" value="P:proteolysis"/>
    <property type="evidence" value="ECO:0007669"/>
    <property type="project" value="UniProtKB-KW"/>
</dbReference>
<comment type="catalytic activity">
    <reaction evidence="9">
        <text>Selective cleavage of 103-Arg-|-Ser-104 and 124-Ile-|-Ile-125 bonds in Limulus clotting factor B to form activated factor B. Cleavage of -Pro-Arg-|-Xaa- bonds in synthetic substrates.</text>
        <dbReference type="EC" id="3.4.21.84"/>
    </reaction>
</comment>
<keyword evidence="2 13" id="KW-0645">Protease</keyword>
<dbReference type="PANTHER" id="PTHR24252:SF7">
    <property type="entry name" value="HYALIN"/>
    <property type="match status" value="1"/>
</dbReference>
<comment type="similarity">
    <text evidence="8">Belongs to the peptidase S1 family. CLIP subfamily.</text>
</comment>
<evidence type="ECO:0000256" key="11">
    <source>
        <dbReference type="SAM" id="SignalP"/>
    </source>
</evidence>
<evidence type="ECO:0000256" key="9">
    <source>
        <dbReference type="ARBA" id="ARBA00052079"/>
    </source>
</evidence>
<organism evidence="13">
    <name type="scientific">Culex tarsalis</name>
    <name type="common">Encephalitis mosquito</name>
    <dbReference type="NCBI Taxonomy" id="7177"/>
    <lineage>
        <taxon>Eukaryota</taxon>
        <taxon>Metazoa</taxon>
        <taxon>Ecdysozoa</taxon>
        <taxon>Arthropoda</taxon>
        <taxon>Hexapoda</taxon>
        <taxon>Insecta</taxon>
        <taxon>Pterygota</taxon>
        <taxon>Neoptera</taxon>
        <taxon>Endopterygota</taxon>
        <taxon>Diptera</taxon>
        <taxon>Nematocera</taxon>
        <taxon>Culicoidea</taxon>
        <taxon>Culicidae</taxon>
        <taxon>Culicinae</taxon>
        <taxon>Culicini</taxon>
        <taxon>Culex</taxon>
        <taxon>Culex</taxon>
    </lineage>
</organism>
<evidence type="ECO:0000256" key="7">
    <source>
        <dbReference type="ARBA" id="ARBA00023157"/>
    </source>
</evidence>
<protein>
    <recommendedName>
        <fullName evidence="10">limulus clotting factor C</fullName>
        <ecNumber evidence="10">3.4.21.84</ecNumber>
    </recommendedName>
</protein>
<keyword evidence="7" id="KW-1015">Disulfide bond</keyword>
<dbReference type="EMBL" id="GFDL01006327">
    <property type="protein sequence ID" value="JAV28718.1"/>
    <property type="molecule type" value="Transcribed_RNA"/>
</dbReference>
<evidence type="ECO:0000256" key="6">
    <source>
        <dbReference type="ARBA" id="ARBA00022825"/>
    </source>
</evidence>
<dbReference type="EC" id="3.4.21.84" evidence="10"/>
<evidence type="ECO:0000256" key="4">
    <source>
        <dbReference type="ARBA" id="ARBA00022801"/>
    </source>
</evidence>
<sequence>MVKMAVLIILGVLQCTLQQPNEQVPIKQGNEVDPTREDLQDLLPGNECGHYVQNRIIGGQNASMMEFPWLALLGYRGPHGPDFHCMGTLINARYVLTGATCVYARKPYFVRLGEHTIGQDKDCNVNDASDCAPPVQDRDIEYAVRHQSYDTRSKQNDIALIRLKEEITFEDHIQPICLPVTTELRNNNPAEYIIAGWGKTEQFGEISETLQKATVPAVPDRDECQRQFEASGRITINDGHLCAGVDGGADTCNGDSGGPLGYPAQLNGIRFVQYGIVSFGRGCARGPSVYTNVAKYIDWIVANMEP</sequence>
<feature type="domain" description="Peptidase S1" evidence="12">
    <location>
        <begin position="56"/>
        <end position="305"/>
    </location>
</feature>
<keyword evidence="6" id="KW-0720">Serine protease</keyword>
<evidence type="ECO:0000256" key="8">
    <source>
        <dbReference type="ARBA" id="ARBA00024195"/>
    </source>
</evidence>